<gene>
    <name evidence="3" type="ORF">GCM10011401_11300</name>
</gene>
<evidence type="ECO:0000256" key="1">
    <source>
        <dbReference type="SAM" id="MobiDB-lite"/>
    </source>
</evidence>
<protein>
    <submittedName>
        <fullName evidence="3">Uncharacterized protein</fullName>
    </submittedName>
</protein>
<keyword evidence="2" id="KW-0472">Membrane</keyword>
<feature type="compositionally biased region" description="Basic residues" evidence="1">
    <location>
        <begin position="1"/>
        <end position="10"/>
    </location>
</feature>
<reference evidence="3" key="2">
    <citation type="submission" date="2020-09" db="EMBL/GenBank/DDBJ databases">
        <authorList>
            <person name="Sun Q."/>
            <person name="Zhou Y."/>
        </authorList>
    </citation>
    <scope>NUCLEOTIDE SEQUENCE</scope>
    <source>
        <strain evidence="3">CGMCC 1.15388</strain>
    </source>
</reference>
<dbReference type="Pfam" id="PF18986">
    <property type="entry name" value="DUF5719"/>
    <property type="match status" value="1"/>
</dbReference>
<dbReference type="InterPro" id="IPR043777">
    <property type="entry name" value="DUF5719"/>
</dbReference>
<dbReference type="Proteomes" id="UP000633136">
    <property type="component" value="Unassembled WGS sequence"/>
</dbReference>
<evidence type="ECO:0000256" key="2">
    <source>
        <dbReference type="SAM" id="Phobius"/>
    </source>
</evidence>
<dbReference type="AlphaFoldDB" id="A0A917AS04"/>
<proteinExistence type="predicted"/>
<accession>A0A917AS04</accession>
<reference evidence="3" key="1">
    <citation type="journal article" date="2014" name="Int. J. Syst. Evol. Microbiol.">
        <title>Complete genome sequence of Corynebacterium casei LMG S-19264T (=DSM 44701T), isolated from a smear-ripened cheese.</title>
        <authorList>
            <consortium name="US DOE Joint Genome Institute (JGI-PGF)"/>
            <person name="Walter F."/>
            <person name="Albersmeier A."/>
            <person name="Kalinowski J."/>
            <person name="Ruckert C."/>
        </authorList>
    </citation>
    <scope>NUCLEOTIDE SEQUENCE</scope>
    <source>
        <strain evidence="3">CGMCC 1.15388</strain>
    </source>
</reference>
<sequence>MSAKKVKKAIRQQQRDRRRAEREQARQAKAAEQARRKAEQQAAQEAEAEKRKKAKAESVKAGAGKAAATPQAEKDQPEKTAKPGKKGAEKPDAGRPAGVQTQYGGAAASVPKKLADAEGAGSEKSAKAEKAAKPAEEKSSTGKTSAAKGSAEKKPRSSGSRPSAVRLSAVVVTAALVAVGAGSAITDFSGADRSPLSPVAGSGVPSPQTGQSYLCPPMPGQADSLTTDGILDYATRDDSASSVFQSLVLAEAGADLPEAQIAQLTSSSDLNHESISGGEGVIHHQEADQQQTPLLGVSAAQSGEPLTAAALFEYHADQGPVTGLSVGECGPAQQNHWFFGPETGPGATSLLTLSNPYDRASTVEISTYDADGERGAGGARSILVPPQTVRTVNMAALSGGSVNMGVEVSATGAPVGAQMQSSRAAGLTGTGAEFLPSAQSVEEEHHIPGVPMPDTSGAGAADDPTLMPAELWLHVPGEETTTVELQVFGEDGQVALENPAVFTVEGGQVDLLELLGPDAGVYDVVVRTDNPSAVAVASRGMGELAELGAEDEAAAEDAAQEEGEELDEGTLALDFSWGTGAEELTETSGAVLPEIGRTDEAETDLNLFAAQGGTVSYRLLDGEGEHSEPQEVELPAGQSVTVSADELSDVMDDAVAVVVDPPVGEGVYASLLTTDDQGRFSMSRVESLQDDEATVPVRLR</sequence>
<feature type="compositionally biased region" description="Basic and acidic residues" evidence="1">
    <location>
        <begin position="72"/>
        <end position="93"/>
    </location>
</feature>
<keyword evidence="4" id="KW-1185">Reference proteome</keyword>
<dbReference type="RefSeq" id="WP_188683596.1">
    <property type="nucleotide sequence ID" value="NZ_BMIS01000004.1"/>
</dbReference>
<keyword evidence="2" id="KW-0812">Transmembrane</keyword>
<keyword evidence="2" id="KW-1133">Transmembrane helix</keyword>
<evidence type="ECO:0000313" key="4">
    <source>
        <dbReference type="Proteomes" id="UP000633136"/>
    </source>
</evidence>
<feature type="region of interest" description="Disordered" evidence="1">
    <location>
        <begin position="1"/>
        <end position="164"/>
    </location>
</feature>
<feature type="transmembrane region" description="Helical" evidence="2">
    <location>
        <begin position="164"/>
        <end position="185"/>
    </location>
</feature>
<dbReference type="EMBL" id="BMIS01000004">
    <property type="protein sequence ID" value="GGE65765.1"/>
    <property type="molecule type" value="Genomic_DNA"/>
</dbReference>
<evidence type="ECO:0000313" key="3">
    <source>
        <dbReference type="EMBL" id="GGE65765.1"/>
    </source>
</evidence>
<organism evidence="3 4">
    <name type="scientific">Nesterenkonia cremea</name>
    <dbReference type="NCBI Taxonomy" id="1882340"/>
    <lineage>
        <taxon>Bacteria</taxon>
        <taxon>Bacillati</taxon>
        <taxon>Actinomycetota</taxon>
        <taxon>Actinomycetes</taxon>
        <taxon>Micrococcales</taxon>
        <taxon>Micrococcaceae</taxon>
        <taxon>Nesterenkonia</taxon>
    </lineage>
</organism>
<feature type="compositionally biased region" description="Basic and acidic residues" evidence="1">
    <location>
        <begin position="124"/>
        <end position="140"/>
    </location>
</feature>
<feature type="compositionally biased region" description="Basic and acidic residues" evidence="1">
    <location>
        <begin position="13"/>
        <end position="26"/>
    </location>
</feature>
<feature type="region of interest" description="Disordered" evidence="1">
    <location>
        <begin position="187"/>
        <end position="211"/>
    </location>
</feature>
<feature type="compositionally biased region" description="Basic and acidic residues" evidence="1">
    <location>
        <begin position="47"/>
        <end position="58"/>
    </location>
</feature>
<comment type="caution">
    <text evidence="3">The sequence shown here is derived from an EMBL/GenBank/DDBJ whole genome shotgun (WGS) entry which is preliminary data.</text>
</comment>
<name>A0A917AS04_9MICC</name>
<feature type="compositionally biased region" description="Low complexity" evidence="1">
    <location>
        <begin position="59"/>
        <end position="71"/>
    </location>
</feature>